<dbReference type="GO" id="GO:0004540">
    <property type="term" value="F:RNA nuclease activity"/>
    <property type="evidence" value="ECO:0007669"/>
    <property type="project" value="UniProtKB-ARBA"/>
</dbReference>
<sequence>MDWEPNAAPVQAFPPSQSASPSSGPSPNGATRFLALDTNILIDQLPLITDLHARLVSAASPTWLLISQQAINELDGLSKSDKPALVTAARAATAWLDATARAPRLGRRARVRIESRAERAAAAIAEGEGVGIAAREDDAVLSCCLWFQRGADVRLWTHDRNLALLAEGSGVHTIPRVRLARLLREAGVEPHAMEGMELDEEVMDAEDPFPTERAVRNAERVAETMPERGAETMPSRHAYTPWVPRSVSTTPPDAWVSEPVRRSSSAHGRELVTPGHATVLPPPGALAEALHRHSLIHDLDALLADTLAPVAALEADTPADALGHARAIAARLAALESPGELEPRRELFHALANAQTLASFLAGERVRPGEAAEALLVLADELGRFVPLDRRVWAAVAERLRLLP</sequence>
<keyword evidence="4" id="KW-1185">Reference proteome</keyword>
<feature type="domain" description="PIN" evidence="2">
    <location>
        <begin position="36"/>
        <end position="173"/>
    </location>
</feature>
<dbReference type="Pfam" id="PF13638">
    <property type="entry name" value="PIN_4"/>
    <property type="match status" value="1"/>
</dbReference>
<gene>
    <name evidence="3" type="ORF">CspeluHIS016_0503070</name>
</gene>
<accession>A0AAD3TWM5</accession>
<proteinExistence type="predicted"/>
<reference evidence="3" key="2">
    <citation type="submission" date="2023-06" db="EMBL/GenBank/DDBJ databases">
        <authorList>
            <person name="Kobayashi Y."/>
            <person name="Kayamori A."/>
            <person name="Aoki K."/>
            <person name="Shiwa Y."/>
            <person name="Fujita N."/>
            <person name="Sugita T."/>
            <person name="Iwasaki W."/>
            <person name="Tanaka N."/>
            <person name="Takashima M."/>
        </authorList>
    </citation>
    <scope>NUCLEOTIDE SEQUENCE</scope>
    <source>
        <strain evidence="3">HIS016</strain>
    </source>
</reference>
<feature type="region of interest" description="Disordered" evidence="1">
    <location>
        <begin position="1"/>
        <end position="29"/>
    </location>
</feature>
<dbReference type="AlphaFoldDB" id="A0AAD3TWM5"/>
<dbReference type="InterPro" id="IPR052626">
    <property type="entry name" value="SWT1_Regulator"/>
</dbReference>
<reference evidence="3" key="1">
    <citation type="journal article" date="2023" name="BMC Genomics">
        <title>Chromosome-level genome assemblies of Cutaneotrichosporon spp. (Trichosporonales, Basidiomycota) reveal imbalanced evolution between nucleotide sequences and chromosome synteny.</title>
        <authorList>
            <person name="Kobayashi Y."/>
            <person name="Kayamori A."/>
            <person name="Aoki K."/>
            <person name="Shiwa Y."/>
            <person name="Matsutani M."/>
            <person name="Fujita N."/>
            <person name="Sugita T."/>
            <person name="Iwasaki W."/>
            <person name="Tanaka N."/>
            <person name="Takashima M."/>
        </authorList>
    </citation>
    <scope>NUCLEOTIDE SEQUENCE</scope>
    <source>
        <strain evidence="3">HIS016</strain>
    </source>
</reference>
<feature type="region of interest" description="Disordered" evidence="1">
    <location>
        <begin position="241"/>
        <end position="260"/>
    </location>
</feature>
<evidence type="ECO:0000313" key="3">
    <source>
        <dbReference type="EMBL" id="GMK58275.1"/>
    </source>
</evidence>
<feature type="compositionally biased region" description="Low complexity" evidence="1">
    <location>
        <begin position="7"/>
        <end position="29"/>
    </location>
</feature>
<organism evidence="3 4">
    <name type="scientific">Cutaneotrichosporon spelunceum</name>
    <dbReference type="NCBI Taxonomy" id="1672016"/>
    <lineage>
        <taxon>Eukaryota</taxon>
        <taxon>Fungi</taxon>
        <taxon>Dikarya</taxon>
        <taxon>Basidiomycota</taxon>
        <taxon>Agaricomycotina</taxon>
        <taxon>Tremellomycetes</taxon>
        <taxon>Trichosporonales</taxon>
        <taxon>Trichosporonaceae</taxon>
        <taxon>Cutaneotrichosporon</taxon>
    </lineage>
</organism>
<evidence type="ECO:0000259" key="2">
    <source>
        <dbReference type="Pfam" id="PF13638"/>
    </source>
</evidence>
<dbReference type="Gene3D" id="3.40.50.1010">
    <property type="entry name" value="5'-nuclease"/>
    <property type="match status" value="1"/>
</dbReference>
<dbReference type="InterPro" id="IPR029060">
    <property type="entry name" value="PIN-like_dom_sf"/>
</dbReference>
<dbReference type="PANTHER" id="PTHR16161">
    <property type="entry name" value="TRANSCRIPTIONAL PROTEIN SWT1"/>
    <property type="match status" value="1"/>
</dbReference>
<dbReference type="InterPro" id="IPR002716">
    <property type="entry name" value="PIN_dom"/>
</dbReference>
<dbReference type="PANTHER" id="PTHR16161:SF0">
    <property type="entry name" value="TRANSCRIPTIONAL PROTEIN SWT1"/>
    <property type="match status" value="1"/>
</dbReference>
<name>A0AAD3TWM5_9TREE</name>
<dbReference type="SUPFAM" id="SSF88723">
    <property type="entry name" value="PIN domain-like"/>
    <property type="match status" value="1"/>
</dbReference>
<evidence type="ECO:0000256" key="1">
    <source>
        <dbReference type="SAM" id="MobiDB-lite"/>
    </source>
</evidence>
<protein>
    <recommendedName>
        <fullName evidence="2">PIN domain-containing protein</fullName>
    </recommendedName>
</protein>
<evidence type="ECO:0000313" key="4">
    <source>
        <dbReference type="Proteomes" id="UP001222932"/>
    </source>
</evidence>
<dbReference type="Proteomes" id="UP001222932">
    <property type="component" value="Unassembled WGS sequence"/>
</dbReference>
<comment type="caution">
    <text evidence="3">The sequence shown here is derived from an EMBL/GenBank/DDBJ whole genome shotgun (WGS) entry which is preliminary data.</text>
</comment>
<dbReference type="EMBL" id="BTCM01000005">
    <property type="protein sequence ID" value="GMK58275.1"/>
    <property type="molecule type" value="Genomic_DNA"/>
</dbReference>
<dbReference type="GO" id="GO:0005634">
    <property type="term" value="C:nucleus"/>
    <property type="evidence" value="ECO:0007669"/>
    <property type="project" value="TreeGrafter"/>
</dbReference>